<name>A0A6G1FUQ1_9PEZI</name>
<reference evidence="2 4" key="1">
    <citation type="submission" date="2020-01" db="EMBL/GenBank/DDBJ databases">
        <authorList>
            <consortium name="DOE Joint Genome Institute"/>
            <person name="Haridas S."/>
            <person name="Albert R."/>
            <person name="Binder M."/>
            <person name="Bloem J."/>
            <person name="Labutti K."/>
            <person name="Salamov A."/>
            <person name="Andreopoulos B."/>
            <person name="Baker S.E."/>
            <person name="Barry K."/>
            <person name="Bills G."/>
            <person name="Bluhm B.H."/>
            <person name="Cannon C."/>
            <person name="Castanera R."/>
            <person name="Culley D.E."/>
            <person name="Daum C."/>
            <person name="Ezra D."/>
            <person name="Gonzalez J.B."/>
            <person name="Henrissat B."/>
            <person name="Kuo A."/>
            <person name="Liang C."/>
            <person name="Lipzen A."/>
            <person name="Lutzoni F."/>
            <person name="Magnuson J."/>
            <person name="Mondo S."/>
            <person name="Nolan M."/>
            <person name="Ohm R."/>
            <person name="Pangilinan J."/>
            <person name="Park H.-J."/>
            <person name="Ramirez L."/>
            <person name="Alfaro M."/>
            <person name="Sun H."/>
            <person name="Tritt A."/>
            <person name="Yoshinaga Y."/>
            <person name="Zwiers L.-H."/>
            <person name="Turgeon B.G."/>
            <person name="Goodwin S.B."/>
            <person name="Spatafora J.W."/>
            <person name="Crous P.W."/>
            <person name="Grigoriev I.V."/>
        </authorList>
    </citation>
    <scope>NUCLEOTIDE SEQUENCE</scope>
    <source>
        <strain evidence="2 4">CBS 781.70</strain>
    </source>
</reference>
<dbReference type="GeneID" id="54414610"/>
<organism evidence="2">
    <name type="scientific">Eremomyces bilateralis CBS 781.70</name>
    <dbReference type="NCBI Taxonomy" id="1392243"/>
    <lineage>
        <taxon>Eukaryota</taxon>
        <taxon>Fungi</taxon>
        <taxon>Dikarya</taxon>
        <taxon>Ascomycota</taxon>
        <taxon>Pezizomycotina</taxon>
        <taxon>Dothideomycetes</taxon>
        <taxon>Dothideomycetes incertae sedis</taxon>
        <taxon>Eremomycetales</taxon>
        <taxon>Eremomycetaceae</taxon>
        <taxon>Eremomyces</taxon>
    </lineage>
</organism>
<gene>
    <name evidence="2 4" type="ORF">P152DRAFT_165663</name>
</gene>
<dbReference type="Proteomes" id="UP000504638">
    <property type="component" value="Unplaced"/>
</dbReference>
<accession>A0A6G1FUQ1</accession>
<evidence type="ECO:0000256" key="1">
    <source>
        <dbReference type="SAM" id="SignalP"/>
    </source>
</evidence>
<evidence type="ECO:0000313" key="4">
    <source>
        <dbReference type="RefSeq" id="XP_033531067.1"/>
    </source>
</evidence>
<keyword evidence="3" id="KW-1185">Reference proteome</keyword>
<evidence type="ECO:0000313" key="2">
    <source>
        <dbReference type="EMBL" id="KAF1809436.1"/>
    </source>
</evidence>
<keyword evidence="1" id="KW-0732">Signal</keyword>
<reference evidence="4" key="2">
    <citation type="submission" date="2020-04" db="EMBL/GenBank/DDBJ databases">
        <authorList>
            <consortium name="NCBI Genome Project"/>
        </authorList>
    </citation>
    <scope>NUCLEOTIDE SEQUENCE</scope>
    <source>
        <strain evidence="4">CBS 781.70</strain>
    </source>
</reference>
<protein>
    <submittedName>
        <fullName evidence="2 4">Uncharacterized protein</fullName>
    </submittedName>
</protein>
<feature type="signal peptide" evidence="1">
    <location>
        <begin position="1"/>
        <end position="19"/>
    </location>
</feature>
<dbReference type="AlphaFoldDB" id="A0A6G1FUQ1"/>
<evidence type="ECO:0000313" key="3">
    <source>
        <dbReference type="Proteomes" id="UP000504638"/>
    </source>
</evidence>
<sequence>MKFLGSLVTLSALAATTTALQSIYVGTRSADYVKGGRYVVWFSDSDVCKQGVTYGYPGYGVDVCDYDFTLLGHPDIEFTGCYPAPHGDNPTGVKDGDAAALTCSADGADGPLGPDLSTVKIQCPGDSQSANGYEVELRRYCK</sequence>
<reference evidence="4" key="3">
    <citation type="submission" date="2025-04" db="UniProtKB">
        <authorList>
            <consortium name="RefSeq"/>
        </authorList>
    </citation>
    <scope>IDENTIFICATION</scope>
    <source>
        <strain evidence="4">CBS 781.70</strain>
    </source>
</reference>
<feature type="chain" id="PRO_5044631612" evidence="1">
    <location>
        <begin position="20"/>
        <end position="142"/>
    </location>
</feature>
<dbReference type="OrthoDB" id="5291872at2759"/>
<dbReference type="RefSeq" id="XP_033531067.1">
    <property type="nucleotide sequence ID" value="XM_033674040.1"/>
</dbReference>
<dbReference type="EMBL" id="ML975173">
    <property type="protein sequence ID" value="KAF1809436.1"/>
    <property type="molecule type" value="Genomic_DNA"/>
</dbReference>
<proteinExistence type="predicted"/>